<dbReference type="SMART" id="SM00710">
    <property type="entry name" value="PbH1"/>
    <property type="match status" value="6"/>
</dbReference>
<dbReference type="InterPro" id="IPR006626">
    <property type="entry name" value="PbH1"/>
</dbReference>
<reference evidence="4 5" key="1">
    <citation type="submission" date="2021-07" db="EMBL/GenBank/DDBJ databases">
        <title>Paenibacillus radiodurans sp. nov., isolated from the southeastern edge of Tengger Desert.</title>
        <authorList>
            <person name="Zhang G."/>
        </authorList>
    </citation>
    <scope>NUCLEOTIDE SEQUENCE [LARGE SCALE GENOMIC DNA]</scope>
    <source>
        <strain evidence="4 5">CCM 7311</strain>
    </source>
</reference>
<evidence type="ECO:0000259" key="3">
    <source>
        <dbReference type="Pfam" id="PF13229"/>
    </source>
</evidence>
<evidence type="ECO:0000259" key="2">
    <source>
        <dbReference type="Pfam" id="PF12708"/>
    </source>
</evidence>
<keyword evidence="1" id="KW-0732">Signal</keyword>
<dbReference type="NCBIfam" id="TIGR03804">
    <property type="entry name" value="para_beta_helix"/>
    <property type="match status" value="1"/>
</dbReference>
<dbReference type="InterPro" id="IPR024535">
    <property type="entry name" value="RHGA/B-epi-like_pectate_lyase"/>
</dbReference>
<dbReference type="Pfam" id="PF12708">
    <property type="entry name" value="Pect-lyase_RHGA_epim"/>
    <property type="match status" value="1"/>
</dbReference>
<gene>
    <name evidence="4" type="ORF">K0U00_00530</name>
</gene>
<feature type="domain" description="Right handed beta helix" evidence="3">
    <location>
        <begin position="150"/>
        <end position="289"/>
    </location>
</feature>
<keyword evidence="5" id="KW-1185">Reference proteome</keyword>
<dbReference type="SUPFAM" id="SSF51126">
    <property type="entry name" value="Pectin lyase-like"/>
    <property type="match status" value="1"/>
</dbReference>
<dbReference type="Gene3D" id="2.160.20.10">
    <property type="entry name" value="Single-stranded right-handed beta-helix, Pectin lyase-like"/>
    <property type="match status" value="1"/>
</dbReference>
<protein>
    <submittedName>
        <fullName evidence="4">Right-handed parallel beta-helix repeat-containing protein</fullName>
    </submittedName>
</protein>
<dbReference type="EMBL" id="JAHZIK010000004">
    <property type="protein sequence ID" value="MBW7452525.1"/>
    <property type="molecule type" value="Genomic_DNA"/>
</dbReference>
<accession>A0ABS7BV79</accession>
<comment type="caution">
    <text evidence="4">The sequence shown here is derived from an EMBL/GenBank/DDBJ whole genome shotgun (WGS) entry which is preliminary data.</text>
</comment>
<dbReference type="InterPro" id="IPR039448">
    <property type="entry name" value="Beta_helix"/>
</dbReference>
<feature type="chain" id="PRO_5045246764" evidence="1">
    <location>
        <begin position="20"/>
        <end position="382"/>
    </location>
</feature>
<dbReference type="Proteomes" id="UP001519887">
    <property type="component" value="Unassembled WGS sequence"/>
</dbReference>
<feature type="domain" description="Rhamnogalacturonase A/B/Epimerase-like pectate lyase" evidence="2">
    <location>
        <begin position="36"/>
        <end position="92"/>
    </location>
</feature>
<dbReference type="InterPro" id="IPR012334">
    <property type="entry name" value="Pectin_lyas_fold"/>
</dbReference>
<dbReference type="InterPro" id="IPR011050">
    <property type="entry name" value="Pectin_lyase_fold/virulence"/>
</dbReference>
<feature type="signal peptide" evidence="1">
    <location>
        <begin position="1"/>
        <end position="19"/>
    </location>
</feature>
<evidence type="ECO:0000313" key="5">
    <source>
        <dbReference type="Proteomes" id="UP001519887"/>
    </source>
</evidence>
<evidence type="ECO:0000256" key="1">
    <source>
        <dbReference type="SAM" id="SignalP"/>
    </source>
</evidence>
<evidence type="ECO:0000313" key="4">
    <source>
        <dbReference type="EMBL" id="MBW7452525.1"/>
    </source>
</evidence>
<dbReference type="InterPro" id="IPR022441">
    <property type="entry name" value="Para_beta_helix_rpt-2"/>
</dbReference>
<organism evidence="4 5">
    <name type="scientific">Paenibacillus sepulcri</name>
    <dbReference type="NCBI Taxonomy" id="359917"/>
    <lineage>
        <taxon>Bacteria</taxon>
        <taxon>Bacillati</taxon>
        <taxon>Bacillota</taxon>
        <taxon>Bacilli</taxon>
        <taxon>Bacillales</taxon>
        <taxon>Paenibacillaceae</taxon>
        <taxon>Paenibacillus</taxon>
    </lineage>
</organism>
<name>A0ABS7BV79_9BACL</name>
<proteinExistence type="predicted"/>
<dbReference type="Pfam" id="PF13229">
    <property type="entry name" value="Beta_helix"/>
    <property type="match status" value="1"/>
</dbReference>
<sequence>MRWYIAFIVVCAASLSAYMYLSNPANPVLQNVATWNVKTDFNAKGDGIHDDTNAIQAAIDDAGKGDTIVIPPGTYKVSKNIANKAVTDYGVSYSALKITKPVTIVMEGATFQTKTQNEYGVFWIYKTNDVALKGGILKGDTLPTSGIYTSRVGVLVQECDHCSIENMSLTNFSQGINVYKSEYSTVRNVTTEFNKGSGIINLASKYSLIDSCTIRNSGDGHLSLFGGGANNTVINSTIEENRPGVLNQQGITLEKEKETLIKNNVVTGFYYGIDIKNGSDSNSIESNTVYNNQYNITIRAGDPGSNGRAISNNIKIIKNMAVNSRKGANTAGIYIMVGSGHQIQENTVDEGTLIIAGGLQLKNNLEFNKNKYVDNIFVKKSK</sequence>